<dbReference type="InterPro" id="IPR027450">
    <property type="entry name" value="AlkB-like"/>
</dbReference>
<dbReference type="Proteomes" id="UP001199469">
    <property type="component" value="Unassembled WGS sequence"/>
</dbReference>
<evidence type="ECO:0000256" key="3">
    <source>
        <dbReference type="ARBA" id="ARBA00022964"/>
    </source>
</evidence>
<feature type="domain" description="Fe2OG dioxygenase" evidence="6">
    <location>
        <begin position="111"/>
        <end position="215"/>
    </location>
</feature>
<dbReference type="InterPro" id="IPR005123">
    <property type="entry name" value="Oxoglu/Fe-dep_dioxygenase_dom"/>
</dbReference>
<proteinExistence type="predicted"/>
<dbReference type="EMBL" id="JAJNDB010000004">
    <property type="protein sequence ID" value="MCD2195804.1"/>
    <property type="molecule type" value="Genomic_DNA"/>
</dbReference>
<dbReference type="SUPFAM" id="SSF51197">
    <property type="entry name" value="Clavaminate synthase-like"/>
    <property type="match status" value="1"/>
</dbReference>
<keyword evidence="5" id="KW-0408">Iron</keyword>
<evidence type="ECO:0000259" key="6">
    <source>
        <dbReference type="PROSITE" id="PS51471"/>
    </source>
</evidence>
<evidence type="ECO:0000256" key="1">
    <source>
        <dbReference type="ARBA" id="ARBA00001954"/>
    </source>
</evidence>
<sequence>MLDLFRRPRRELAPGVVHVPGWLDETEQHALVEAARGWAAEGPGARRAELPNGGRMTVSAVCLGWHWIPYRYSATRDDQDGSPVTPFPDWLAELGARAVADAYQDPDVGYRPDVALVNFYRGDARLGMHADREELAPDPVVSLSLGAGCVFRVGNTENRGWPYTDLQLESGDLVVFGRENRLVHHGVPRLLPDLPVPPIGTADGERINLTLRVSGLNGREAR</sequence>
<reference evidence="7 8" key="1">
    <citation type="submission" date="2021-11" db="EMBL/GenBank/DDBJ databases">
        <title>Draft genome sequence of Actinomycetospora sp. SF1 isolated from the rhizosphere soil.</title>
        <authorList>
            <person name="Duangmal K."/>
            <person name="Chantavorakit T."/>
        </authorList>
    </citation>
    <scope>NUCLEOTIDE SEQUENCE [LARGE SCALE GENOMIC DNA]</scope>
    <source>
        <strain evidence="7 8">TBRC 5722</strain>
    </source>
</reference>
<name>A0ABS8PFL9_9PSEU</name>
<keyword evidence="2" id="KW-0479">Metal-binding</keyword>
<gene>
    <name evidence="7" type="ORF">LQ327_20745</name>
</gene>
<dbReference type="GO" id="GO:0051213">
    <property type="term" value="F:dioxygenase activity"/>
    <property type="evidence" value="ECO:0007669"/>
    <property type="project" value="UniProtKB-KW"/>
</dbReference>
<evidence type="ECO:0000313" key="8">
    <source>
        <dbReference type="Proteomes" id="UP001199469"/>
    </source>
</evidence>
<dbReference type="PANTHER" id="PTHR16557:SF2">
    <property type="entry name" value="NUCLEIC ACID DIOXYGENASE ALKBH1"/>
    <property type="match status" value="1"/>
</dbReference>
<dbReference type="InterPro" id="IPR037151">
    <property type="entry name" value="AlkB-like_sf"/>
</dbReference>
<evidence type="ECO:0000256" key="5">
    <source>
        <dbReference type="ARBA" id="ARBA00023004"/>
    </source>
</evidence>
<keyword evidence="4" id="KW-0560">Oxidoreductase</keyword>
<protein>
    <submittedName>
        <fullName evidence="7">Alpha-ketoglutarate-dependent dioxygenase AlkB</fullName>
    </submittedName>
</protein>
<comment type="caution">
    <text evidence="7">The sequence shown here is derived from an EMBL/GenBank/DDBJ whole genome shotgun (WGS) entry which is preliminary data.</text>
</comment>
<dbReference type="PROSITE" id="PS51471">
    <property type="entry name" value="FE2OG_OXY"/>
    <property type="match status" value="1"/>
</dbReference>
<evidence type="ECO:0000256" key="2">
    <source>
        <dbReference type="ARBA" id="ARBA00022723"/>
    </source>
</evidence>
<dbReference type="RefSeq" id="WP_230737256.1">
    <property type="nucleotide sequence ID" value="NZ_JAJNDB010000004.1"/>
</dbReference>
<comment type="cofactor">
    <cofactor evidence="1">
        <name>Fe(2+)</name>
        <dbReference type="ChEBI" id="CHEBI:29033"/>
    </cofactor>
</comment>
<evidence type="ECO:0000313" key="7">
    <source>
        <dbReference type="EMBL" id="MCD2195804.1"/>
    </source>
</evidence>
<keyword evidence="3 7" id="KW-0223">Dioxygenase</keyword>
<dbReference type="PANTHER" id="PTHR16557">
    <property type="entry name" value="ALKYLATED DNA REPAIR PROTEIN ALKB-RELATED"/>
    <property type="match status" value="1"/>
</dbReference>
<dbReference type="Gene3D" id="2.60.120.590">
    <property type="entry name" value="Alpha-ketoglutarate-dependent dioxygenase AlkB-like"/>
    <property type="match status" value="1"/>
</dbReference>
<dbReference type="InterPro" id="IPR004574">
    <property type="entry name" value="Alkb"/>
</dbReference>
<accession>A0ABS8PFL9</accession>
<dbReference type="Pfam" id="PF13532">
    <property type="entry name" value="2OG-FeII_Oxy_2"/>
    <property type="match status" value="1"/>
</dbReference>
<keyword evidence="8" id="KW-1185">Reference proteome</keyword>
<evidence type="ECO:0000256" key="4">
    <source>
        <dbReference type="ARBA" id="ARBA00023002"/>
    </source>
</evidence>
<organism evidence="7 8">
    <name type="scientific">Actinomycetospora endophytica</name>
    <dbReference type="NCBI Taxonomy" id="2291215"/>
    <lineage>
        <taxon>Bacteria</taxon>
        <taxon>Bacillati</taxon>
        <taxon>Actinomycetota</taxon>
        <taxon>Actinomycetes</taxon>
        <taxon>Pseudonocardiales</taxon>
        <taxon>Pseudonocardiaceae</taxon>
        <taxon>Actinomycetospora</taxon>
    </lineage>
</organism>